<dbReference type="EMBL" id="WINI01000001">
    <property type="protein sequence ID" value="MQQ99640.1"/>
    <property type="molecule type" value="Genomic_DNA"/>
</dbReference>
<protein>
    <recommendedName>
        <fullName evidence="1">Recombinase-like domain-containing protein</fullName>
    </recommendedName>
</protein>
<dbReference type="RefSeq" id="WP_153233199.1">
    <property type="nucleotide sequence ID" value="NZ_WINI01000001.1"/>
</dbReference>
<comment type="caution">
    <text evidence="2">The sequence shown here is derived from an EMBL/GenBank/DDBJ whole genome shotgun (WGS) entry which is preliminary data.</text>
</comment>
<dbReference type="AlphaFoldDB" id="A0A843YQH7"/>
<accession>A0A843YQH7</accession>
<evidence type="ECO:0000313" key="3">
    <source>
        <dbReference type="Proteomes" id="UP000451565"/>
    </source>
</evidence>
<dbReference type="OrthoDB" id="6909982at2"/>
<feature type="domain" description="Recombinase-like" evidence="1">
    <location>
        <begin position="9"/>
        <end position="98"/>
    </location>
</feature>
<reference evidence="2 3" key="1">
    <citation type="submission" date="2019-10" db="EMBL/GenBank/DDBJ databases">
        <title>Glaciimonas soli sp. nov., a psychrophilic bacterium isolated from the forest soil of a high elevation mountain in Taiwan.</title>
        <authorList>
            <person name="Wang L.-T."/>
            <person name="Shieh W.Y."/>
        </authorList>
    </citation>
    <scope>NUCLEOTIDE SEQUENCE [LARGE SCALE GENOMIC DNA]</scope>
    <source>
        <strain evidence="2 3">GS1</strain>
    </source>
</reference>
<organism evidence="2 3">
    <name type="scientific">Glaciimonas soli</name>
    <dbReference type="NCBI Taxonomy" id="2590999"/>
    <lineage>
        <taxon>Bacteria</taxon>
        <taxon>Pseudomonadati</taxon>
        <taxon>Pseudomonadota</taxon>
        <taxon>Betaproteobacteria</taxon>
        <taxon>Burkholderiales</taxon>
        <taxon>Oxalobacteraceae</taxon>
        <taxon>Glaciimonas</taxon>
    </lineage>
</organism>
<dbReference type="Proteomes" id="UP000451565">
    <property type="component" value="Unassembled WGS sequence"/>
</dbReference>
<name>A0A843YQH7_9BURK</name>
<evidence type="ECO:0000313" key="2">
    <source>
        <dbReference type="EMBL" id="MQQ99640.1"/>
    </source>
</evidence>
<gene>
    <name evidence="2" type="ORF">GEV47_02935</name>
</gene>
<proteinExistence type="predicted"/>
<sequence>MDFNPNLRPWSAPQPNNVAGKGQIEKPGTATNLVWQHRAALPTDYENALGDALLKCFESGAETLPAVVDHLNVQGIRTMDGQQWTEVSLAAQLHSLAA</sequence>
<dbReference type="Pfam" id="PF20552">
    <property type="entry name" value="HTH_62"/>
    <property type="match status" value="1"/>
</dbReference>
<keyword evidence="3" id="KW-1185">Reference proteome</keyword>
<evidence type="ECO:0000259" key="1">
    <source>
        <dbReference type="Pfam" id="PF20552"/>
    </source>
</evidence>
<dbReference type="InterPro" id="IPR046789">
    <property type="entry name" value="HTH_62"/>
</dbReference>